<reference evidence="1 2" key="1">
    <citation type="journal article" date="2016" name="Nat. Microbiol.">
        <title>The Mouse Intestinal Bacterial Collection (miBC) provides host-specific insight into cultured diversity and functional potential of the gut microbiota.</title>
        <authorList>
            <person name="Lagkouvardos I."/>
            <person name="Pukall R."/>
            <person name="Abt B."/>
            <person name="Foesel B.U."/>
            <person name="Meier-Kolthoff J.P."/>
            <person name="Kumar N."/>
            <person name="Bresciani A."/>
            <person name="Martinez I."/>
            <person name="Just S."/>
            <person name="Ziegler C."/>
            <person name="Brugiroux S."/>
            <person name="Garzetti D."/>
            <person name="Wenning M."/>
            <person name="Bui T.P."/>
            <person name="Wang J."/>
            <person name="Hugenholtz F."/>
            <person name="Plugge C.M."/>
            <person name="Peterson D.A."/>
            <person name="Hornef M.W."/>
            <person name="Baines J.F."/>
            <person name="Smidt H."/>
            <person name="Walter J."/>
            <person name="Kristiansen K."/>
            <person name="Nielsen H.B."/>
            <person name="Haller D."/>
            <person name="Overmann J."/>
            <person name="Stecher B."/>
            <person name="Clavel T."/>
        </authorList>
    </citation>
    <scope>NUCLEOTIDE SEQUENCE [LARGE SCALE GENOMIC DNA]</scope>
    <source>
        <strain evidence="1 2">DSM 28560</strain>
    </source>
</reference>
<dbReference type="EMBL" id="SMMX01000009">
    <property type="protein sequence ID" value="TDA21293.1"/>
    <property type="molecule type" value="Genomic_DNA"/>
</dbReference>
<evidence type="ECO:0000313" key="2">
    <source>
        <dbReference type="Proteomes" id="UP000295710"/>
    </source>
</evidence>
<keyword evidence="2" id="KW-1185">Reference proteome</keyword>
<sequence length="129" mass="14966">MYALKNTKKTSSRSLHAIVYGEERKYFMKSHMAANWIVFTAAFSRCWLRAAFPVLDNIIAEFLRRHAELILKSKPFFVSFQRHSNQVLADYLYLKKRKGKGGQVTDHILYGNVIFSALDIGSHVVVFFF</sequence>
<organism evidence="1 2">
    <name type="scientific">Extibacter muris</name>
    <dbReference type="NCBI Taxonomy" id="1796622"/>
    <lineage>
        <taxon>Bacteria</taxon>
        <taxon>Bacillati</taxon>
        <taxon>Bacillota</taxon>
        <taxon>Clostridia</taxon>
        <taxon>Lachnospirales</taxon>
        <taxon>Lachnospiraceae</taxon>
        <taxon>Extibacter</taxon>
    </lineage>
</organism>
<gene>
    <name evidence="1" type="ORF">E1963_11480</name>
</gene>
<dbReference type="AlphaFoldDB" id="A0A4R4FEW8"/>
<dbReference type="RefSeq" id="WP_132278103.1">
    <property type="nucleotide sequence ID" value="NZ_SMMX01000009.1"/>
</dbReference>
<name>A0A4R4FEW8_9FIRM</name>
<protein>
    <submittedName>
        <fullName evidence="1">Uncharacterized protein</fullName>
    </submittedName>
</protein>
<proteinExistence type="predicted"/>
<dbReference type="Proteomes" id="UP000295710">
    <property type="component" value="Unassembled WGS sequence"/>
</dbReference>
<comment type="caution">
    <text evidence="1">The sequence shown here is derived from an EMBL/GenBank/DDBJ whole genome shotgun (WGS) entry which is preliminary data.</text>
</comment>
<accession>A0A4R4FEW8</accession>
<evidence type="ECO:0000313" key="1">
    <source>
        <dbReference type="EMBL" id="TDA21293.1"/>
    </source>
</evidence>